<dbReference type="InterPro" id="IPR001471">
    <property type="entry name" value="AP2/ERF_dom"/>
</dbReference>
<dbReference type="AlphaFoldDB" id="A0A9D4UZL6"/>
<protein>
    <recommendedName>
        <fullName evidence="7">AP2/ERF domain-containing protein</fullName>
    </recommendedName>
</protein>
<dbReference type="Proteomes" id="UP000886520">
    <property type="component" value="Chromosome 8"/>
</dbReference>
<feature type="compositionally biased region" description="Low complexity" evidence="6">
    <location>
        <begin position="434"/>
        <end position="448"/>
    </location>
</feature>
<dbReference type="PANTHER" id="PTHR31190">
    <property type="entry name" value="DNA-BINDING DOMAIN"/>
    <property type="match status" value="1"/>
</dbReference>
<dbReference type="Pfam" id="PF00847">
    <property type="entry name" value="AP2"/>
    <property type="match status" value="1"/>
</dbReference>
<evidence type="ECO:0000256" key="1">
    <source>
        <dbReference type="ARBA" id="ARBA00004123"/>
    </source>
</evidence>
<comment type="subcellular location">
    <subcellularLocation>
        <location evidence="1">Nucleus</location>
    </subcellularLocation>
</comment>
<feature type="compositionally biased region" description="Low complexity" evidence="6">
    <location>
        <begin position="209"/>
        <end position="219"/>
    </location>
</feature>
<accession>A0A9D4UZL6</accession>
<feature type="domain" description="AP2/ERF" evidence="7">
    <location>
        <begin position="132"/>
        <end position="189"/>
    </location>
</feature>
<keyword evidence="5" id="KW-0539">Nucleus</keyword>
<dbReference type="GO" id="GO:0003700">
    <property type="term" value="F:DNA-binding transcription factor activity"/>
    <property type="evidence" value="ECO:0007669"/>
    <property type="project" value="InterPro"/>
</dbReference>
<keyword evidence="9" id="KW-1185">Reference proteome</keyword>
<dbReference type="InterPro" id="IPR036955">
    <property type="entry name" value="AP2/ERF_dom_sf"/>
</dbReference>
<feature type="compositionally biased region" description="Basic and acidic residues" evidence="6">
    <location>
        <begin position="1"/>
        <end position="15"/>
    </location>
</feature>
<dbReference type="Gene3D" id="3.30.730.10">
    <property type="entry name" value="AP2/ERF domain"/>
    <property type="match status" value="1"/>
</dbReference>
<evidence type="ECO:0000256" key="6">
    <source>
        <dbReference type="SAM" id="MobiDB-lite"/>
    </source>
</evidence>
<dbReference type="PRINTS" id="PR00367">
    <property type="entry name" value="ETHRSPELEMNT"/>
</dbReference>
<dbReference type="InterPro" id="IPR016177">
    <property type="entry name" value="DNA-bd_dom_sf"/>
</dbReference>
<dbReference type="PROSITE" id="PS51032">
    <property type="entry name" value="AP2_ERF"/>
    <property type="match status" value="1"/>
</dbReference>
<evidence type="ECO:0000256" key="2">
    <source>
        <dbReference type="ARBA" id="ARBA00023015"/>
    </source>
</evidence>
<feature type="region of interest" description="Disordered" evidence="6">
    <location>
        <begin position="1"/>
        <end position="24"/>
    </location>
</feature>
<comment type="caution">
    <text evidence="8">The sequence shown here is derived from an EMBL/GenBank/DDBJ whole genome shotgun (WGS) entry which is preliminary data.</text>
</comment>
<dbReference type="EMBL" id="JABFUD020000008">
    <property type="protein sequence ID" value="KAI5076933.1"/>
    <property type="molecule type" value="Genomic_DNA"/>
</dbReference>
<dbReference type="OrthoDB" id="1925932at2759"/>
<dbReference type="GO" id="GO:0003677">
    <property type="term" value="F:DNA binding"/>
    <property type="evidence" value="ECO:0007669"/>
    <property type="project" value="UniProtKB-KW"/>
</dbReference>
<feature type="compositionally biased region" description="Basic and acidic residues" evidence="6">
    <location>
        <begin position="336"/>
        <end position="348"/>
    </location>
</feature>
<evidence type="ECO:0000256" key="3">
    <source>
        <dbReference type="ARBA" id="ARBA00023125"/>
    </source>
</evidence>
<evidence type="ECO:0000259" key="7">
    <source>
        <dbReference type="PROSITE" id="PS51032"/>
    </source>
</evidence>
<dbReference type="GO" id="GO:0009873">
    <property type="term" value="P:ethylene-activated signaling pathway"/>
    <property type="evidence" value="ECO:0007669"/>
    <property type="project" value="InterPro"/>
</dbReference>
<organism evidence="8 9">
    <name type="scientific">Adiantum capillus-veneris</name>
    <name type="common">Maidenhair fern</name>
    <dbReference type="NCBI Taxonomy" id="13818"/>
    <lineage>
        <taxon>Eukaryota</taxon>
        <taxon>Viridiplantae</taxon>
        <taxon>Streptophyta</taxon>
        <taxon>Embryophyta</taxon>
        <taxon>Tracheophyta</taxon>
        <taxon>Polypodiopsida</taxon>
        <taxon>Polypodiidae</taxon>
        <taxon>Polypodiales</taxon>
        <taxon>Pteridineae</taxon>
        <taxon>Pteridaceae</taxon>
        <taxon>Vittarioideae</taxon>
        <taxon>Adiantum</taxon>
    </lineage>
</organism>
<reference evidence="8" key="1">
    <citation type="submission" date="2021-01" db="EMBL/GenBank/DDBJ databases">
        <title>Adiantum capillus-veneris genome.</title>
        <authorList>
            <person name="Fang Y."/>
            <person name="Liao Q."/>
        </authorList>
    </citation>
    <scope>NUCLEOTIDE SEQUENCE</scope>
    <source>
        <strain evidence="8">H3</strain>
        <tissue evidence="8">Leaf</tissue>
    </source>
</reference>
<dbReference type="SUPFAM" id="SSF54171">
    <property type="entry name" value="DNA-binding domain"/>
    <property type="match status" value="1"/>
</dbReference>
<dbReference type="InterPro" id="IPR044808">
    <property type="entry name" value="ERF_plant"/>
</dbReference>
<evidence type="ECO:0000256" key="5">
    <source>
        <dbReference type="ARBA" id="ARBA00023242"/>
    </source>
</evidence>
<dbReference type="GO" id="GO:0005634">
    <property type="term" value="C:nucleus"/>
    <property type="evidence" value="ECO:0007669"/>
    <property type="project" value="UniProtKB-SubCell"/>
</dbReference>
<keyword evidence="3" id="KW-0238">DNA-binding</keyword>
<dbReference type="SMART" id="SM00380">
    <property type="entry name" value="AP2"/>
    <property type="match status" value="1"/>
</dbReference>
<evidence type="ECO:0000313" key="9">
    <source>
        <dbReference type="Proteomes" id="UP000886520"/>
    </source>
</evidence>
<feature type="region of interest" description="Disordered" evidence="6">
    <location>
        <begin position="195"/>
        <end position="250"/>
    </location>
</feature>
<gene>
    <name evidence="8" type="ORF">GOP47_0008998</name>
</gene>
<evidence type="ECO:0000256" key="4">
    <source>
        <dbReference type="ARBA" id="ARBA00023163"/>
    </source>
</evidence>
<evidence type="ECO:0000313" key="8">
    <source>
        <dbReference type="EMBL" id="KAI5076933.1"/>
    </source>
</evidence>
<feature type="region of interest" description="Disordered" evidence="6">
    <location>
        <begin position="428"/>
        <end position="448"/>
    </location>
</feature>
<sequence>PEREREREGEREGEKQKKKRTSYSEGMCGGSIISTLIPAAAVGGGGAIGEAAVEWDKWSELLDSPLSSYDADDNAFRQQQEDNSAFGFFDSFGDLLSEESPFPPVPQQQQQGNQEFLVSTPEIVTPRQRKHTYRGIRQRPWGKWAAEIRDPQKGSRVWLGTFDTAEEAARAYDVAARKIRGAKAKVNFSENLVDESQLKRKRVSKHGDSSIMTDSSSNSGPSEVRKQKISGPSEVRKQKRLSPSGAGDDSFSQFRYILYHDIERACETACKSPWGKEPPEVHVESVVNPDLDGKACMNSDSQNPTIIKGSPDCPSMKCGEKCPAFPYKLQGSGSLPDKELASVDELARKPPVVQPSRDEKSSSQCTSAYLHTSGPPNSSDKGETDPPLNRPHKPFLATDIPWHFDSSRLFKLRHAQEKALLEALLKLLPPPMEVSPVPSSSESVQNDQ</sequence>
<keyword evidence="4" id="KW-0804">Transcription</keyword>
<feature type="compositionally biased region" description="Polar residues" evidence="6">
    <location>
        <begin position="362"/>
        <end position="379"/>
    </location>
</feature>
<name>A0A9D4UZL6_ADICA</name>
<proteinExistence type="predicted"/>
<feature type="non-terminal residue" evidence="8">
    <location>
        <position position="1"/>
    </location>
</feature>
<dbReference type="PANTHER" id="PTHR31190:SF363">
    <property type="entry name" value="AP2_ERF DOMAIN-CONTAINING PROTEIN"/>
    <property type="match status" value="1"/>
</dbReference>
<keyword evidence="2" id="KW-0805">Transcription regulation</keyword>
<dbReference type="CDD" id="cd00018">
    <property type="entry name" value="AP2"/>
    <property type="match status" value="1"/>
</dbReference>
<feature type="region of interest" description="Disordered" evidence="6">
    <location>
        <begin position="328"/>
        <end position="398"/>
    </location>
</feature>
<dbReference type="FunFam" id="3.30.730.10:FF:000001">
    <property type="entry name" value="Ethylene-responsive transcription factor 2"/>
    <property type="match status" value="1"/>
</dbReference>